<dbReference type="Proteomes" id="UP000726737">
    <property type="component" value="Unassembled WGS sequence"/>
</dbReference>
<dbReference type="InterPro" id="IPR018565">
    <property type="entry name" value="Nkp2/Cnl2"/>
</dbReference>
<dbReference type="OrthoDB" id="2311687at2759"/>
<evidence type="ECO:0000313" key="2">
    <source>
        <dbReference type="EMBL" id="KAG0261210.1"/>
    </source>
</evidence>
<name>A0A9P6U6C8_9FUNG</name>
<feature type="coiled-coil region" evidence="1">
    <location>
        <begin position="124"/>
        <end position="158"/>
    </location>
</feature>
<keyword evidence="3" id="KW-1185">Reference proteome</keyword>
<protein>
    <submittedName>
        <fullName evidence="2">Uncharacterized protein</fullName>
    </submittedName>
</protein>
<dbReference type="PANTHER" id="PTHR28064:SF1">
    <property type="entry name" value="INNER KINETOCHORE SUBUNIT NKP2"/>
    <property type="match status" value="1"/>
</dbReference>
<dbReference type="PANTHER" id="PTHR28064">
    <property type="entry name" value="INNER KINETOCHORE SUBUNIT NKP2"/>
    <property type="match status" value="1"/>
</dbReference>
<dbReference type="GO" id="GO:0007059">
    <property type="term" value="P:chromosome segregation"/>
    <property type="evidence" value="ECO:0007669"/>
    <property type="project" value="TreeGrafter"/>
</dbReference>
<dbReference type="AlphaFoldDB" id="A0A9P6U6C8"/>
<organism evidence="2 3">
    <name type="scientific">Mortierella polycephala</name>
    <dbReference type="NCBI Taxonomy" id="41804"/>
    <lineage>
        <taxon>Eukaryota</taxon>
        <taxon>Fungi</taxon>
        <taxon>Fungi incertae sedis</taxon>
        <taxon>Mucoromycota</taxon>
        <taxon>Mortierellomycotina</taxon>
        <taxon>Mortierellomycetes</taxon>
        <taxon>Mortierellales</taxon>
        <taxon>Mortierellaceae</taxon>
        <taxon>Mortierella</taxon>
    </lineage>
</organism>
<dbReference type="Pfam" id="PF09447">
    <property type="entry name" value="Cnl2_NKP2"/>
    <property type="match status" value="1"/>
</dbReference>
<accession>A0A9P6U6C8</accession>
<dbReference type="GO" id="GO:0031511">
    <property type="term" value="C:Mis6-Sim4 complex"/>
    <property type="evidence" value="ECO:0007669"/>
    <property type="project" value="TreeGrafter"/>
</dbReference>
<evidence type="ECO:0000256" key="1">
    <source>
        <dbReference type="SAM" id="Coils"/>
    </source>
</evidence>
<sequence>MKEKDLLSSFLVGNELHDSVTFSQFSQFFPYTYRSHSEVKDLYRAYLNARHQVRSKVKRNIEIEVKRNPFHLELHSGTGTSDETQVGDRIDSEVQDGDLEEYLLMTEDMDIEDTDKHLTLDQAIRELALAEKIYKKEIEMMEKECSDFAQEFQDLDRELNSLDVPIEHVEGVDEQALVKDLQDLLKRCDSIMGNMPSGSSPA</sequence>
<dbReference type="EMBL" id="JAAAJA010000131">
    <property type="protein sequence ID" value="KAG0261210.1"/>
    <property type="molecule type" value="Genomic_DNA"/>
</dbReference>
<gene>
    <name evidence="2" type="ORF">BG011_001251</name>
</gene>
<proteinExistence type="predicted"/>
<comment type="caution">
    <text evidence="2">The sequence shown here is derived from an EMBL/GenBank/DDBJ whole genome shotgun (WGS) entry which is preliminary data.</text>
</comment>
<keyword evidence="1" id="KW-0175">Coiled coil</keyword>
<evidence type="ECO:0000313" key="3">
    <source>
        <dbReference type="Proteomes" id="UP000726737"/>
    </source>
</evidence>
<reference evidence="2" key="1">
    <citation type="journal article" date="2020" name="Fungal Divers.">
        <title>Resolving the Mortierellaceae phylogeny through synthesis of multi-gene phylogenetics and phylogenomics.</title>
        <authorList>
            <person name="Vandepol N."/>
            <person name="Liber J."/>
            <person name="Desiro A."/>
            <person name="Na H."/>
            <person name="Kennedy M."/>
            <person name="Barry K."/>
            <person name="Grigoriev I.V."/>
            <person name="Miller A.N."/>
            <person name="O'Donnell K."/>
            <person name="Stajich J.E."/>
            <person name="Bonito G."/>
        </authorList>
    </citation>
    <scope>NUCLEOTIDE SEQUENCE</scope>
    <source>
        <strain evidence="2">KOD948</strain>
    </source>
</reference>